<dbReference type="InterPro" id="IPR018466">
    <property type="entry name" value="Kre9/Knh1-like_N"/>
</dbReference>
<keyword evidence="1 2" id="KW-0732">Signal</keyword>
<dbReference type="OMA" id="NWTIPAN"/>
<organism evidence="4 5">
    <name type="scientific">Rhizopus microsporus</name>
    <dbReference type="NCBI Taxonomy" id="58291"/>
    <lineage>
        <taxon>Eukaryota</taxon>
        <taxon>Fungi</taxon>
        <taxon>Fungi incertae sedis</taxon>
        <taxon>Mucoromycota</taxon>
        <taxon>Mucoromycotina</taxon>
        <taxon>Mucoromycetes</taxon>
        <taxon>Mucorales</taxon>
        <taxon>Mucorineae</taxon>
        <taxon>Rhizopodaceae</taxon>
        <taxon>Rhizopus</taxon>
    </lineage>
</organism>
<dbReference type="VEuPathDB" id="FungiDB:BCV72DRAFT_243053"/>
<evidence type="ECO:0000313" key="5">
    <source>
        <dbReference type="Proteomes" id="UP000242381"/>
    </source>
</evidence>
<evidence type="ECO:0000259" key="3">
    <source>
        <dbReference type="Pfam" id="PF10342"/>
    </source>
</evidence>
<dbReference type="Proteomes" id="UP000242381">
    <property type="component" value="Unassembled WGS sequence"/>
</dbReference>
<reference evidence="4 5" key="1">
    <citation type="journal article" date="2016" name="Proc. Natl. Acad. Sci. U.S.A.">
        <title>Lipid metabolic changes in an early divergent fungus govern the establishment of a mutualistic symbiosis with endobacteria.</title>
        <authorList>
            <person name="Lastovetsky O.A."/>
            <person name="Gaspar M.L."/>
            <person name="Mondo S.J."/>
            <person name="LaButti K.M."/>
            <person name="Sandor L."/>
            <person name="Grigoriev I.V."/>
            <person name="Henry S.A."/>
            <person name="Pawlowska T.E."/>
        </authorList>
    </citation>
    <scope>NUCLEOTIDE SEQUENCE [LARGE SCALE GENOMIC DNA]</scope>
    <source>
        <strain evidence="4 5">ATCC 11559</strain>
    </source>
</reference>
<evidence type="ECO:0000256" key="2">
    <source>
        <dbReference type="SAM" id="SignalP"/>
    </source>
</evidence>
<accession>A0A1X0SCV0</accession>
<dbReference type="AlphaFoldDB" id="A0A1X0SCV0"/>
<dbReference type="EMBL" id="KV921270">
    <property type="protein sequence ID" value="ORE22115.1"/>
    <property type="molecule type" value="Genomic_DNA"/>
</dbReference>
<protein>
    <recommendedName>
        <fullName evidence="3">Yeast cell wall synthesis Kre9/Knh1-like N-terminal domain-containing protein</fullName>
    </recommendedName>
</protein>
<dbReference type="Pfam" id="PF10342">
    <property type="entry name" value="Kre9_KNH"/>
    <property type="match status" value="1"/>
</dbReference>
<feature type="signal peptide" evidence="2">
    <location>
        <begin position="1"/>
        <end position="20"/>
    </location>
</feature>
<sequence>MKFFAIVCTLLIQSILYVYAQAPLNAGVAITSPVLNFIPPSNNDQTVVKGGSNFTISWSILNKNATRIEKIGLWKGNAAYLTPVILNILKNGSIPVNPPTYNWTVPTNLTSESDYVLTIVGNNSYTSYSPYFTIKNA</sequence>
<proteinExistence type="predicted"/>
<evidence type="ECO:0000256" key="1">
    <source>
        <dbReference type="ARBA" id="ARBA00022729"/>
    </source>
</evidence>
<feature type="domain" description="Yeast cell wall synthesis Kre9/Knh1-like N-terminal" evidence="3">
    <location>
        <begin position="44"/>
        <end position="134"/>
    </location>
</feature>
<feature type="chain" id="PRO_5012913659" description="Yeast cell wall synthesis Kre9/Knh1-like N-terminal domain-containing protein" evidence="2">
    <location>
        <begin position="21"/>
        <end position="137"/>
    </location>
</feature>
<name>A0A1X0SCV0_RHIZD</name>
<gene>
    <name evidence="4" type="ORF">BCV71DRAFT_231671</name>
</gene>
<evidence type="ECO:0000313" key="4">
    <source>
        <dbReference type="EMBL" id="ORE22115.1"/>
    </source>
</evidence>